<proteinExistence type="predicted"/>
<keyword evidence="3" id="KW-1185">Reference proteome</keyword>
<feature type="signal peptide" evidence="1">
    <location>
        <begin position="1"/>
        <end position="19"/>
    </location>
</feature>
<dbReference type="Proteomes" id="UP001199319">
    <property type="component" value="Unassembled WGS sequence"/>
</dbReference>
<accession>A0AAE3ADU0</accession>
<feature type="chain" id="PRO_5042056197" evidence="1">
    <location>
        <begin position="20"/>
        <end position="225"/>
    </location>
</feature>
<evidence type="ECO:0000256" key="1">
    <source>
        <dbReference type="SAM" id="SignalP"/>
    </source>
</evidence>
<organism evidence="2 3">
    <name type="scientific">Brotocaccenecus cirricatena</name>
    <dbReference type="NCBI Taxonomy" id="3064195"/>
    <lineage>
        <taxon>Bacteria</taxon>
        <taxon>Bacillati</taxon>
        <taxon>Bacillota</taxon>
        <taxon>Clostridia</taxon>
        <taxon>Eubacteriales</taxon>
        <taxon>Oscillospiraceae</taxon>
        <taxon>Brotocaccenecus</taxon>
    </lineage>
</organism>
<protein>
    <submittedName>
        <fullName evidence="2">Uncharacterized protein</fullName>
    </submittedName>
</protein>
<dbReference type="AlphaFoldDB" id="A0AAE3ADU0"/>
<comment type="caution">
    <text evidence="2">The sequence shown here is derived from an EMBL/GenBank/DDBJ whole genome shotgun (WGS) entry which is preliminary data.</text>
</comment>
<evidence type="ECO:0000313" key="3">
    <source>
        <dbReference type="Proteomes" id="UP001199319"/>
    </source>
</evidence>
<dbReference type="PROSITE" id="PS51257">
    <property type="entry name" value="PROKAR_LIPOPROTEIN"/>
    <property type="match status" value="1"/>
</dbReference>
<keyword evidence="1" id="KW-0732">Signal</keyword>
<gene>
    <name evidence="2" type="ORF">LKD37_14865</name>
</gene>
<name>A0AAE3ADU0_9FIRM</name>
<sequence>MKRTIKCAALLLTLVLACAGCGKKQPAQPDEYGLAPEPSKLDSVAIGNDLEIVSTGRYAGLFVEDGSDETVSDVFCIRVKNTGEQDVQYAHITLSRSGESYEFDISTLPAGQTVQALELSRQALPDKPEELSTAVSLYAVFSEPLSMQEDLFDITTEQNTITVTNRGDSAVSQVYVYYKNASGDLLLGGITYRAGLTDLGPGETQSCYAGHFSDGSRLLFVTYAP</sequence>
<reference evidence="2" key="1">
    <citation type="submission" date="2021-10" db="EMBL/GenBank/DDBJ databases">
        <title>Anaerobic single-cell dispensing facilitates the cultivation of human gut bacteria.</title>
        <authorList>
            <person name="Afrizal A."/>
        </authorList>
    </citation>
    <scope>NUCLEOTIDE SEQUENCE</scope>
    <source>
        <strain evidence="2">CLA-AA-H272</strain>
    </source>
</reference>
<evidence type="ECO:0000313" key="2">
    <source>
        <dbReference type="EMBL" id="MCC2130771.1"/>
    </source>
</evidence>
<dbReference type="RefSeq" id="WP_302929911.1">
    <property type="nucleotide sequence ID" value="NZ_JAJEPW010000069.1"/>
</dbReference>
<dbReference type="EMBL" id="JAJEPW010000069">
    <property type="protein sequence ID" value="MCC2130771.1"/>
    <property type="molecule type" value="Genomic_DNA"/>
</dbReference>